<dbReference type="InterPro" id="IPR024029">
    <property type="entry name" value="Pyridox_Oxase_FMN-dep"/>
</dbReference>
<accession>A0A089LEN9</accession>
<proteinExistence type="predicted"/>
<dbReference type="Gene3D" id="2.30.110.10">
    <property type="entry name" value="Electron Transport, Fmn-binding Protein, Chain A"/>
    <property type="match status" value="1"/>
</dbReference>
<dbReference type="HOGENOM" id="CLU_085054_1_0_9"/>
<evidence type="ECO:0000259" key="1">
    <source>
        <dbReference type="Pfam" id="PF01243"/>
    </source>
</evidence>
<dbReference type="KEGG" id="pbd:PBOR_21990"/>
<sequence>MNTPFTEILTSEAELRELLGYPSEVVKRKSIHHLDHHCRNFIAMSPLLFLSTADEHGSCDVSPRGDAPGSVVVLDDGHLVIPERPGNRRFDSLLNILANPNVGLIFIIPGLEETLRINGQAFVIRDEAILDRMKARDKRPTLGIGVKVEECYMHCAKAFKRSQLWDSGSWPAEASLPSPPAIIADHVNSAEFTVEVVRQGIQESYEKRLY</sequence>
<dbReference type="AlphaFoldDB" id="A0A089LEN9"/>
<dbReference type="PANTHER" id="PTHR42815">
    <property type="entry name" value="FAD-BINDING, PUTATIVE (AFU_ORTHOLOGUE AFUA_6G07600)-RELATED"/>
    <property type="match status" value="1"/>
</dbReference>
<dbReference type="PANTHER" id="PTHR42815:SF2">
    <property type="entry name" value="FAD-BINDING, PUTATIVE (AFU_ORTHOLOGUE AFUA_6G07600)-RELATED"/>
    <property type="match status" value="1"/>
</dbReference>
<gene>
    <name evidence="2" type="ORF">PBOR_21990</name>
</gene>
<dbReference type="OrthoDB" id="9796486at2"/>
<dbReference type="GO" id="GO:0016787">
    <property type="term" value="F:hydrolase activity"/>
    <property type="evidence" value="ECO:0007669"/>
    <property type="project" value="UniProtKB-KW"/>
</dbReference>
<dbReference type="InterPro" id="IPR012349">
    <property type="entry name" value="Split_barrel_FMN-bd"/>
</dbReference>
<keyword evidence="3" id="KW-1185">Reference proteome</keyword>
<evidence type="ECO:0000313" key="2">
    <source>
        <dbReference type="EMBL" id="AIQ59317.1"/>
    </source>
</evidence>
<dbReference type="RefSeq" id="WP_042215075.1">
    <property type="nucleotide sequence ID" value="NZ_CP009285.1"/>
</dbReference>
<evidence type="ECO:0000313" key="3">
    <source>
        <dbReference type="Proteomes" id="UP000029518"/>
    </source>
</evidence>
<dbReference type="NCBIfam" id="TIGR04025">
    <property type="entry name" value="PPOX_FMN_DR2398"/>
    <property type="match status" value="1"/>
</dbReference>
<dbReference type="EMBL" id="CP009285">
    <property type="protein sequence ID" value="AIQ59317.1"/>
    <property type="molecule type" value="Genomic_DNA"/>
</dbReference>
<dbReference type="Pfam" id="PF01243">
    <property type="entry name" value="PNPOx_N"/>
    <property type="match status" value="1"/>
</dbReference>
<dbReference type="SUPFAM" id="SSF50475">
    <property type="entry name" value="FMN-binding split barrel"/>
    <property type="match status" value="1"/>
</dbReference>
<protein>
    <submittedName>
        <fullName evidence="2">Phosphohydrolase</fullName>
    </submittedName>
</protein>
<feature type="domain" description="Pyridoxamine 5'-phosphate oxidase N-terminal" evidence="1">
    <location>
        <begin position="34"/>
        <end position="155"/>
    </location>
</feature>
<reference evidence="2" key="1">
    <citation type="submission" date="2014-08" db="EMBL/GenBank/DDBJ databases">
        <title>Comparative genomics of the Paenibacillus odorifer group.</title>
        <authorList>
            <person name="den Bakker H.C."/>
            <person name="Tsai Y.-C.Y.-C."/>
            <person name="Martin N."/>
            <person name="Korlach J."/>
            <person name="Wiedmann M."/>
        </authorList>
    </citation>
    <scope>NUCLEOTIDE SEQUENCE [LARGE SCALE GENOMIC DNA]</scope>
    <source>
        <strain evidence="2">DSM 13188</strain>
    </source>
</reference>
<dbReference type="Proteomes" id="UP000029518">
    <property type="component" value="Chromosome"/>
</dbReference>
<name>A0A089LEN9_PAEBO</name>
<organism evidence="2 3">
    <name type="scientific">Paenibacillus borealis</name>
    <dbReference type="NCBI Taxonomy" id="160799"/>
    <lineage>
        <taxon>Bacteria</taxon>
        <taxon>Bacillati</taxon>
        <taxon>Bacillota</taxon>
        <taxon>Bacilli</taxon>
        <taxon>Bacillales</taxon>
        <taxon>Paenibacillaceae</taxon>
        <taxon>Paenibacillus</taxon>
    </lineage>
</organism>
<dbReference type="InterPro" id="IPR011576">
    <property type="entry name" value="Pyridox_Oxase_N"/>
</dbReference>